<dbReference type="Proteomes" id="UP000516320">
    <property type="component" value="Chromosome"/>
</dbReference>
<evidence type="ECO:0000313" key="1">
    <source>
        <dbReference type="EMBL" id="QNQ91260.1"/>
    </source>
</evidence>
<gene>
    <name evidence="1" type="ORF">GP475_11900</name>
</gene>
<organism evidence="1 2">
    <name type="scientific">Corynebacterium poyangense</name>
    <dbReference type="NCBI Taxonomy" id="2684405"/>
    <lineage>
        <taxon>Bacteria</taxon>
        <taxon>Bacillati</taxon>
        <taxon>Actinomycetota</taxon>
        <taxon>Actinomycetes</taxon>
        <taxon>Mycobacteriales</taxon>
        <taxon>Corynebacteriaceae</taxon>
        <taxon>Corynebacterium</taxon>
    </lineage>
</organism>
<dbReference type="Pfam" id="PF20079">
    <property type="entry name" value="DUF6474"/>
    <property type="match status" value="1"/>
</dbReference>
<dbReference type="AlphaFoldDB" id="A0A7H0SRT5"/>
<dbReference type="EMBL" id="CP046884">
    <property type="protein sequence ID" value="QNQ91260.1"/>
    <property type="molecule type" value="Genomic_DNA"/>
</dbReference>
<keyword evidence="2" id="KW-1185">Reference proteome</keyword>
<reference evidence="1 2" key="1">
    <citation type="submission" date="2019-12" db="EMBL/GenBank/DDBJ databases">
        <title>Corynebacterium sp. nov., isolated from feces of the Anser Albifrons in China.</title>
        <authorList>
            <person name="Liu Q."/>
        </authorList>
    </citation>
    <scope>NUCLEOTIDE SEQUENCE [LARGE SCALE GENOMIC DNA]</scope>
    <source>
        <strain evidence="1 2">4H37-19</strain>
    </source>
</reference>
<accession>A0A7H0SRT5</accession>
<name>A0A7H0SRT5_9CORY</name>
<dbReference type="RefSeq" id="WP_187974570.1">
    <property type="nucleotide sequence ID" value="NZ_CP046884.1"/>
</dbReference>
<sequence>MGLMKKIRKARAEAKAQIKAAKVRVKAEAKENAKLKLRREKLLARQEKNLLKAEQKGLKAKRKHERAMAKRELKKIRAGQLNKHSVRRYAGAARVLTPLLIPVVYRLVTMAKEQANKAEARRFGVDSEQLAQFSGFGAPLKARLEGVRNTINNSDLPSGFCRDVEDRISELHDAVNNAEQMTPEQRTRAHRSISREIDGLTAQIQERLAI</sequence>
<protein>
    <submittedName>
        <fullName evidence="1">Uncharacterized protein</fullName>
    </submittedName>
</protein>
<proteinExistence type="predicted"/>
<dbReference type="KEGG" id="cpoy:GP475_11900"/>
<dbReference type="InterPro" id="IPR045522">
    <property type="entry name" value="DUF6474"/>
</dbReference>
<evidence type="ECO:0000313" key="2">
    <source>
        <dbReference type="Proteomes" id="UP000516320"/>
    </source>
</evidence>